<keyword evidence="1" id="KW-1185">Reference proteome</keyword>
<protein>
    <submittedName>
        <fullName evidence="2">Uncharacterized protein LOC116294117</fullName>
    </submittedName>
</protein>
<dbReference type="RefSeq" id="XP_031557510.1">
    <property type="nucleotide sequence ID" value="XM_031701650.1"/>
</dbReference>
<gene>
    <name evidence="2" type="primary">LOC116294117</name>
</gene>
<sequence>MINTKMSTLSYPLAQPLAYDPSFKVEVRLHEPLWKVQFSADDVALELLTLCSQLEVLCKKEYTTSSGKLDVAHKVEYQNKFEPKAQVLIEKMKKMLLFLPEPQPSLLEYMRQTGLTVLFPKVASYLSSPERPQFFAQKSAMDGYFQQFAMLNQMVTLCQQLNSDVFNLTNHKYVAHQTALLYQALNQAGTSMADFKKNVEGNFKALKLSLHVTDKDAVPRLPQEQKEWMNYVTSTVLDKITSLPPSFLQPMMSAMVYVEQQRQ</sequence>
<accession>A0A6P8HXW1</accession>
<name>A0A6P8HXW1_ACTTE</name>
<reference evidence="2" key="1">
    <citation type="submission" date="2025-08" db="UniProtKB">
        <authorList>
            <consortium name="RefSeq"/>
        </authorList>
    </citation>
    <scope>IDENTIFICATION</scope>
    <source>
        <tissue evidence="2">Tentacle</tissue>
    </source>
</reference>
<dbReference type="InParanoid" id="A0A6P8HXW1"/>
<proteinExistence type="predicted"/>
<dbReference type="KEGG" id="aten:116294117"/>
<organism evidence="1 2">
    <name type="scientific">Actinia tenebrosa</name>
    <name type="common">Australian red waratah sea anemone</name>
    <dbReference type="NCBI Taxonomy" id="6105"/>
    <lineage>
        <taxon>Eukaryota</taxon>
        <taxon>Metazoa</taxon>
        <taxon>Cnidaria</taxon>
        <taxon>Anthozoa</taxon>
        <taxon>Hexacorallia</taxon>
        <taxon>Actiniaria</taxon>
        <taxon>Actiniidae</taxon>
        <taxon>Actinia</taxon>
    </lineage>
</organism>
<evidence type="ECO:0000313" key="1">
    <source>
        <dbReference type="Proteomes" id="UP000515163"/>
    </source>
</evidence>
<dbReference type="GeneID" id="116294117"/>
<evidence type="ECO:0000313" key="2">
    <source>
        <dbReference type="RefSeq" id="XP_031557510.1"/>
    </source>
</evidence>
<dbReference type="Proteomes" id="UP000515163">
    <property type="component" value="Unplaced"/>
</dbReference>
<dbReference type="AlphaFoldDB" id="A0A6P8HXW1"/>
<dbReference type="OrthoDB" id="533331at2759"/>